<evidence type="ECO:0000256" key="1">
    <source>
        <dbReference type="SAM" id="MobiDB-lite"/>
    </source>
</evidence>
<dbReference type="RefSeq" id="WP_267624173.1">
    <property type="nucleotide sequence ID" value="NZ_JAODIW010000008.1"/>
</dbReference>
<dbReference type="AlphaFoldDB" id="A0ABD5PC14"/>
<evidence type="ECO:0000313" key="3">
    <source>
        <dbReference type="Proteomes" id="UP001595921"/>
    </source>
</evidence>
<proteinExistence type="predicted"/>
<gene>
    <name evidence="2" type="ORF">ACFO0N_09580</name>
</gene>
<reference evidence="2 3" key="1">
    <citation type="journal article" date="2019" name="Int. J. Syst. Evol. Microbiol.">
        <title>The Global Catalogue of Microorganisms (GCM) 10K type strain sequencing project: providing services to taxonomists for standard genome sequencing and annotation.</title>
        <authorList>
            <consortium name="The Broad Institute Genomics Platform"/>
            <consortium name="The Broad Institute Genome Sequencing Center for Infectious Disease"/>
            <person name="Wu L."/>
            <person name="Ma J."/>
        </authorList>
    </citation>
    <scope>NUCLEOTIDE SEQUENCE [LARGE SCALE GENOMIC DNA]</scope>
    <source>
        <strain evidence="2 3">CGMCC 1.12553</strain>
    </source>
</reference>
<evidence type="ECO:0000313" key="2">
    <source>
        <dbReference type="EMBL" id="MFC4358197.1"/>
    </source>
</evidence>
<name>A0ABD5PC14_9EURY</name>
<dbReference type="Proteomes" id="UP001595921">
    <property type="component" value="Unassembled WGS sequence"/>
</dbReference>
<comment type="caution">
    <text evidence="2">The sequence shown here is derived from an EMBL/GenBank/DDBJ whole genome shotgun (WGS) entry which is preliminary data.</text>
</comment>
<organism evidence="2 3">
    <name type="scientific">Halobium salinum</name>
    <dbReference type="NCBI Taxonomy" id="1364940"/>
    <lineage>
        <taxon>Archaea</taxon>
        <taxon>Methanobacteriati</taxon>
        <taxon>Methanobacteriota</taxon>
        <taxon>Stenosarchaea group</taxon>
        <taxon>Halobacteria</taxon>
        <taxon>Halobacteriales</taxon>
        <taxon>Haloferacaceae</taxon>
        <taxon>Halobium</taxon>
    </lineage>
</organism>
<dbReference type="EMBL" id="JBHSDS010000006">
    <property type="protein sequence ID" value="MFC4358197.1"/>
    <property type="molecule type" value="Genomic_DNA"/>
</dbReference>
<feature type="region of interest" description="Disordered" evidence="1">
    <location>
        <begin position="411"/>
        <end position="432"/>
    </location>
</feature>
<keyword evidence="3" id="KW-1185">Reference proteome</keyword>
<protein>
    <submittedName>
        <fullName evidence="2">Caspase family protein</fullName>
    </submittedName>
</protein>
<accession>A0ABD5PC14</accession>
<sequence>MSRAPLRYLPFEAVPDAPAGGPAPDRREGRTGVRIVDDIENARFDLFADATARPRPTDGDALRFPVDVAFAVETRTLTLPKIAATIVRDATGVPVARSDNREAVSLPAGEYDVEVTTAPVKLYVAGEGSLAVRSAGTDTVLDFGETTTVRVGVRSFHERPAGTVTTTGDPETLMRAVSTLGSALTTASPERSFPTLRGHPPLFELGETFSAPSFLERPQTSVSVVVPPERRAVFAVAPLAYYLGADVVPGETPRLAGDGWSHSLSVPAPGSVDAMREPSPLERGVARTLRQTFFLDCLTRTEGLYPVDLHERGPVESSVDLDFGRLYDLPFSARLRAYLDVPFAELEAHLPNWSLTTDIDPTAENVEMLPFVANDLSLVRCPRHEAPEAAAAEPQAVTDFFRSAGTSGLVRGADSSSEETHSNIVSPDPTDTVEHAWVGDGYPLGANKATAQSYRRRIEREPKQRSSIGVTVVCNDEQMREEDVVADLYGLRDLLTFDIEAHYDLTRDQLVQVLETDTDFLHYIGHVDERGMQCSDGHLDVTATEFEAGADAFLLNACRSYEQGQALIDRGSYAGVVTLAEVENTLATEFGRTIARLLNCGFTLRSSLSIIRDQLMTAYRYTILGSGGMTLCHPDSGAPVLTRIESVSDDESVTVGIDYYPSETRGLGAISSPLLDDVSQYYLGSAGPFSLGFDELREFFQLELTPVRYENSLYWSDELDIDSLLTARQS</sequence>